<dbReference type="InterPro" id="IPR019734">
    <property type="entry name" value="TPR_rpt"/>
</dbReference>
<dbReference type="EMBL" id="BAABFU010000001">
    <property type="protein sequence ID" value="GAA4343187.1"/>
    <property type="molecule type" value="Genomic_DNA"/>
</dbReference>
<evidence type="ECO:0000313" key="3">
    <source>
        <dbReference type="Proteomes" id="UP001501294"/>
    </source>
</evidence>
<feature type="chain" id="PRO_5046534855" description="Tetratricopeptide repeat protein" evidence="1">
    <location>
        <begin position="30"/>
        <end position="453"/>
    </location>
</feature>
<dbReference type="Pfam" id="PF13432">
    <property type="entry name" value="TPR_16"/>
    <property type="match status" value="1"/>
</dbReference>
<dbReference type="SUPFAM" id="SSF48452">
    <property type="entry name" value="TPR-like"/>
    <property type="match status" value="2"/>
</dbReference>
<sequence length="453" mass="50261">MSNNSVVSMKKLSLVFGAAGLLFAGSAMALPQTKYTSSCKPLAPTEGKYEEGKGVGTISSESAFKKITAGNEAYADGKYNESITILKDLIANSSDKVAVGRAHQLLGVNYQATENYRAARSSFLKAIESGFLRQQDIVQMRRIIAQTYSIEENFSEAINWMDKYFQDVIKPPANAYASYASLKYNSGDYRGSICPAYIALQMNSSSKKPLYSMMFGAHIKLNDNAGAEVIGEEMVELYPAEKSVYNNLFAVYSRRGKQADMLALAELARMNGIWTSETNYKQLSALFANNKTPRLAAERLQEGIEKGVVESNEDNWKRVADNFFYAKDLENAVKAYDKASSFTSSGKYDYKVAIMYQDRDDYENAVKKYQSAIRKGNLRDGDLGYAYMNLGVSQFRLGRETAAVETMKQAAKFPKVARNANAYIKYISDLKKMKESIAAMELQDDSPSPDGGE</sequence>
<dbReference type="Proteomes" id="UP001501294">
    <property type="component" value="Unassembled WGS sequence"/>
</dbReference>
<organism evidence="2 3">
    <name type="scientific">Kangiella taiwanensis</name>
    <dbReference type="NCBI Taxonomy" id="1079179"/>
    <lineage>
        <taxon>Bacteria</taxon>
        <taxon>Pseudomonadati</taxon>
        <taxon>Pseudomonadota</taxon>
        <taxon>Gammaproteobacteria</taxon>
        <taxon>Kangiellales</taxon>
        <taxon>Kangiellaceae</taxon>
        <taxon>Kangiella</taxon>
    </lineage>
</organism>
<name>A0ABP8HRD2_9GAMM</name>
<reference evidence="3" key="1">
    <citation type="journal article" date="2019" name="Int. J. Syst. Evol. Microbiol.">
        <title>The Global Catalogue of Microorganisms (GCM) 10K type strain sequencing project: providing services to taxonomists for standard genome sequencing and annotation.</title>
        <authorList>
            <consortium name="The Broad Institute Genomics Platform"/>
            <consortium name="The Broad Institute Genome Sequencing Center for Infectious Disease"/>
            <person name="Wu L."/>
            <person name="Ma J."/>
        </authorList>
    </citation>
    <scope>NUCLEOTIDE SEQUENCE [LARGE SCALE GENOMIC DNA]</scope>
    <source>
        <strain evidence="3">JCM 17727</strain>
    </source>
</reference>
<evidence type="ECO:0008006" key="4">
    <source>
        <dbReference type="Google" id="ProtNLM"/>
    </source>
</evidence>
<dbReference type="Pfam" id="PF13181">
    <property type="entry name" value="TPR_8"/>
    <property type="match status" value="1"/>
</dbReference>
<comment type="caution">
    <text evidence="2">The sequence shown here is derived from an EMBL/GenBank/DDBJ whole genome shotgun (WGS) entry which is preliminary data.</text>
</comment>
<gene>
    <name evidence="2" type="ORF">GCM10023150_01590</name>
</gene>
<feature type="signal peptide" evidence="1">
    <location>
        <begin position="1"/>
        <end position="29"/>
    </location>
</feature>
<dbReference type="Gene3D" id="1.25.40.10">
    <property type="entry name" value="Tetratricopeptide repeat domain"/>
    <property type="match status" value="2"/>
</dbReference>
<keyword evidence="3" id="KW-1185">Reference proteome</keyword>
<accession>A0ABP8HRD2</accession>
<protein>
    <recommendedName>
        <fullName evidence="4">Tetratricopeptide repeat protein</fullName>
    </recommendedName>
</protein>
<dbReference type="RefSeq" id="WP_223577500.1">
    <property type="nucleotide sequence ID" value="NZ_JAHCLT010000001.1"/>
</dbReference>
<evidence type="ECO:0000313" key="2">
    <source>
        <dbReference type="EMBL" id="GAA4343187.1"/>
    </source>
</evidence>
<proteinExistence type="predicted"/>
<evidence type="ECO:0000256" key="1">
    <source>
        <dbReference type="SAM" id="SignalP"/>
    </source>
</evidence>
<keyword evidence="1" id="KW-0732">Signal</keyword>
<dbReference type="InterPro" id="IPR011990">
    <property type="entry name" value="TPR-like_helical_dom_sf"/>
</dbReference>